<sequence>MRRPALLLALLLLAAVCKGDDDSTEVSKVSEPLPPCKPGEHHHHWWHHHDRCEEEGEKHHHWWRKHGAWDEGEGEEHHHHHHEHGHGCKGWWRGGRHGVSKMGHEWKEAGQQLSSWGKAHPAWATVLLSLGVASLAAAAAALAAWLGHRRRMRAARAAAKAKPAGTSVDGEGVLPLLEPSPAACAAEVQASQRGIDHLVLLRSGSRFLHSRTHAAVSCTMQA</sequence>
<evidence type="ECO:0000256" key="2">
    <source>
        <dbReference type="SAM" id="Phobius"/>
    </source>
</evidence>
<dbReference type="AlphaFoldDB" id="E1ZCZ8"/>
<keyword evidence="2" id="KW-0812">Transmembrane</keyword>
<feature type="transmembrane region" description="Helical" evidence="2">
    <location>
        <begin position="122"/>
        <end position="146"/>
    </location>
</feature>
<dbReference type="KEGG" id="cvr:CHLNCDRAFT_144775"/>
<gene>
    <name evidence="4" type="ORF">CHLNCDRAFT_144775</name>
</gene>
<evidence type="ECO:0000256" key="3">
    <source>
        <dbReference type="SAM" id="SignalP"/>
    </source>
</evidence>
<evidence type="ECO:0000313" key="5">
    <source>
        <dbReference type="Proteomes" id="UP000008141"/>
    </source>
</evidence>
<keyword evidence="2" id="KW-1133">Transmembrane helix</keyword>
<reference evidence="4 5" key="1">
    <citation type="journal article" date="2010" name="Plant Cell">
        <title>The Chlorella variabilis NC64A genome reveals adaptation to photosymbiosis, coevolution with viruses, and cryptic sex.</title>
        <authorList>
            <person name="Blanc G."/>
            <person name="Duncan G."/>
            <person name="Agarkova I."/>
            <person name="Borodovsky M."/>
            <person name="Gurnon J."/>
            <person name="Kuo A."/>
            <person name="Lindquist E."/>
            <person name="Lucas S."/>
            <person name="Pangilinan J."/>
            <person name="Polle J."/>
            <person name="Salamov A."/>
            <person name="Terry A."/>
            <person name="Yamada T."/>
            <person name="Dunigan D.D."/>
            <person name="Grigoriev I.V."/>
            <person name="Claverie J.M."/>
            <person name="Van Etten J.L."/>
        </authorList>
    </citation>
    <scope>NUCLEOTIDE SEQUENCE [LARGE SCALE GENOMIC DNA]</scope>
    <source>
        <strain evidence="4 5">NC64A</strain>
    </source>
</reference>
<feature type="signal peptide" evidence="3">
    <location>
        <begin position="1"/>
        <end position="19"/>
    </location>
</feature>
<dbReference type="GeneID" id="17355698"/>
<protein>
    <submittedName>
        <fullName evidence="4">Uncharacterized protein</fullName>
    </submittedName>
</protein>
<accession>E1ZCZ8</accession>
<keyword evidence="3" id="KW-0732">Signal</keyword>
<name>E1ZCZ8_CHLVA</name>
<feature type="chain" id="PRO_5003155645" evidence="3">
    <location>
        <begin position="20"/>
        <end position="222"/>
    </location>
</feature>
<organism evidence="5">
    <name type="scientific">Chlorella variabilis</name>
    <name type="common">Green alga</name>
    <dbReference type="NCBI Taxonomy" id="554065"/>
    <lineage>
        <taxon>Eukaryota</taxon>
        <taxon>Viridiplantae</taxon>
        <taxon>Chlorophyta</taxon>
        <taxon>core chlorophytes</taxon>
        <taxon>Trebouxiophyceae</taxon>
        <taxon>Chlorellales</taxon>
        <taxon>Chlorellaceae</taxon>
        <taxon>Chlorella clade</taxon>
        <taxon>Chlorella</taxon>
    </lineage>
</organism>
<evidence type="ECO:0000256" key="1">
    <source>
        <dbReference type="SAM" id="MobiDB-lite"/>
    </source>
</evidence>
<dbReference type="Proteomes" id="UP000008141">
    <property type="component" value="Unassembled WGS sequence"/>
</dbReference>
<evidence type="ECO:0000313" key="4">
    <source>
        <dbReference type="EMBL" id="EFN56327.1"/>
    </source>
</evidence>
<dbReference type="RefSeq" id="XP_005848429.1">
    <property type="nucleotide sequence ID" value="XM_005848367.1"/>
</dbReference>
<dbReference type="InParanoid" id="E1ZCZ8"/>
<keyword evidence="5" id="KW-1185">Reference proteome</keyword>
<dbReference type="EMBL" id="GL433842">
    <property type="protein sequence ID" value="EFN56327.1"/>
    <property type="molecule type" value="Genomic_DNA"/>
</dbReference>
<keyword evidence="2" id="KW-0472">Membrane</keyword>
<feature type="region of interest" description="Disordered" evidence="1">
    <location>
        <begin position="23"/>
        <end position="42"/>
    </location>
</feature>
<proteinExistence type="predicted"/>